<dbReference type="KEGG" id="aare:D3093_33980"/>
<keyword evidence="2" id="KW-0614">Plasmid</keyword>
<dbReference type="Proteomes" id="UP000298595">
    <property type="component" value="Plasmid p5"/>
</dbReference>
<keyword evidence="1" id="KW-1133">Transmembrane helix</keyword>
<dbReference type="EMBL" id="CP032326">
    <property type="protein sequence ID" value="QCO00249.1"/>
    <property type="molecule type" value="Genomic_DNA"/>
</dbReference>
<evidence type="ECO:0000313" key="2">
    <source>
        <dbReference type="EMBL" id="QCO00249.1"/>
    </source>
</evidence>
<dbReference type="AlphaFoldDB" id="A0A4D8PWH9"/>
<keyword evidence="1" id="KW-0472">Membrane</keyword>
<protein>
    <submittedName>
        <fullName evidence="2">Uncharacterized protein</fullName>
    </submittedName>
</protein>
<organism evidence="2 3">
    <name type="scientific">Azospirillum argentinense</name>
    <dbReference type="NCBI Taxonomy" id="2970906"/>
    <lineage>
        <taxon>Bacteria</taxon>
        <taxon>Pseudomonadati</taxon>
        <taxon>Pseudomonadota</taxon>
        <taxon>Alphaproteobacteria</taxon>
        <taxon>Rhodospirillales</taxon>
        <taxon>Azospirillaceae</taxon>
        <taxon>Azospirillum</taxon>
    </lineage>
</organism>
<proteinExistence type="predicted"/>
<name>A0A4D8PWH9_9PROT</name>
<gene>
    <name evidence="2" type="ORF">D3093_33980</name>
</gene>
<evidence type="ECO:0000256" key="1">
    <source>
        <dbReference type="SAM" id="Phobius"/>
    </source>
</evidence>
<accession>A0A4D8PWH9</accession>
<evidence type="ECO:0000313" key="3">
    <source>
        <dbReference type="Proteomes" id="UP000298595"/>
    </source>
</evidence>
<feature type="transmembrane region" description="Helical" evidence="1">
    <location>
        <begin position="58"/>
        <end position="76"/>
    </location>
</feature>
<keyword evidence="1" id="KW-0812">Transmembrane</keyword>
<sequence>MERLAFNARVAARQWEADRAGEDVHIADYDENMALMRGQSNPPWIEPAQRIIRRSMPVLGFLLLLGIGAIAAYAVGKPRCTPPACQTISIDPPH</sequence>
<geneLocation type="plasmid" evidence="2 3">
    <name>p5</name>
</geneLocation>
<reference evidence="2 3" key="1">
    <citation type="submission" date="2018-09" db="EMBL/GenBank/DDBJ databases">
        <title>Whole genome based analysis of evolution and adaptive divergence in Indian and Brazilian strains of Azospirillum brasilense.</title>
        <authorList>
            <person name="Singh C."/>
            <person name="Tripathi A.K."/>
        </authorList>
    </citation>
    <scope>NUCLEOTIDE SEQUENCE [LARGE SCALE GENOMIC DNA]</scope>
    <source>
        <strain evidence="2 3">MTCC4035</strain>
        <plasmid evidence="2 3">p5</plasmid>
    </source>
</reference>